<evidence type="ECO:0000313" key="12">
    <source>
        <dbReference type="Proteomes" id="UP000635071"/>
    </source>
</evidence>
<dbReference type="Proteomes" id="UP000635071">
    <property type="component" value="Unassembled WGS sequence"/>
</dbReference>
<dbReference type="FunFam" id="3.30.470.20:FF:000028">
    <property type="entry name" value="Methylcrotonoyl-CoA carboxylase subunit alpha, mitochondrial"/>
    <property type="match status" value="1"/>
</dbReference>
<dbReference type="Gene3D" id="3.40.50.20">
    <property type="match status" value="1"/>
</dbReference>
<gene>
    <name evidence="11" type="primary">mccA</name>
    <name evidence="11" type="ORF">GCM10011529_04070</name>
</gene>
<dbReference type="InterPro" id="IPR048429">
    <property type="entry name" value="MCC_alpha_BT"/>
</dbReference>
<dbReference type="InterPro" id="IPR005481">
    <property type="entry name" value="BC-like_N"/>
</dbReference>
<dbReference type="InterPro" id="IPR000089">
    <property type="entry name" value="Biotin_lipoyl"/>
</dbReference>
<keyword evidence="6" id="KW-0092">Biotin</keyword>
<dbReference type="Gene3D" id="3.30.470.20">
    <property type="entry name" value="ATP-grasp fold, B domain"/>
    <property type="match status" value="1"/>
</dbReference>
<dbReference type="SMART" id="SM00878">
    <property type="entry name" value="Biotin_carb_C"/>
    <property type="match status" value="1"/>
</dbReference>
<proteinExistence type="predicted"/>
<dbReference type="Pfam" id="PF02786">
    <property type="entry name" value="CPSase_L_D2"/>
    <property type="match status" value="1"/>
</dbReference>
<name>A0A917E3B4_9SPHN</name>
<evidence type="ECO:0000256" key="2">
    <source>
        <dbReference type="ARBA" id="ARBA00022598"/>
    </source>
</evidence>
<evidence type="ECO:0000256" key="5">
    <source>
        <dbReference type="ARBA" id="ARBA00022946"/>
    </source>
</evidence>
<dbReference type="FunFam" id="3.30.1490.20:FF:000003">
    <property type="entry name" value="acetyl-CoA carboxylase isoform X1"/>
    <property type="match status" value="1"/>
</dbReference>
<dbReference type="InterPro" id="IPR011761">
    <property type="entry name" value="ATP-grasp"/>
</dbReference>
<dbReference type="PROSITE" id="PS00188">
    <property type="entry name" value="BIOTIN"/>
    <property type="match status" value="1"/>
</dbReference>
<dbReference type="RefSeq" id="WP_188761234.1">
    <property type="nucleotide sequence ID" value="NZ_BMJM01000001.1"/>
</dbReference>
<organism evidence="11 12">
    <name type="scientific">Sandarakinorhabdus glacialis</name>
    <dbReference type="NCBI Taxonomy" id="1614636"/>
    <lineage>
        <taxon>Bacteria</taxon>
        <taxon>Pseudomonadati</taxon>
        <taxon>Pseudomonadota</taxon>
        <taxon>Alphaproteobacteria</taxon>
        <taxon>Sphingomonadales</taxon>
        <taxon>Sphingosinicellaceae</taxon>
        <taxon>Sandarakinorhabdus</taxon>
    </lineage>
</organism>
<dbReference type="InterPro" id="IPR013815">
    <property type="entry name" value="ATP_grasp_subdomain_1"/>
</dbReference>
<evidence type="ECO:0000256" key="7">
    <source>
        <dbReference type="PROSITE-ProRule" id="PRU00409"/>
    </source>
</evidence>
<dbReference type="GO" id="GO:0046872">
    <property type="term" value="F:metal ion binding"/>
    <property type="evidence" value="ECO:0007669"/>
    <property type="project" value="InterPro"/>
</dbReference>
<dbReference type="InterPro" id="IPR011053">
    <property type="entry name" value="Single_hybrid_motif"/>
</dbReference>
<evidence type="ECO:0000256" key="4">
    <source>
        <dbReference type="ARBA" id="ARBA00022840"/>
    </source>
</evidence>
<evidence type="ECO:0000313" key="11">
    <source>
        <dbReference type="EMBL" id="GGE00985.1"/>
    </source>
</evidence>
<evidence type="ECO:0000256" key="6">
    <source>
        <dbReference type="ARBA" id="ARBA00023267"/>
    </source>
</evidence>
<dbReference type="PROSITE" id="PS50979">
    <property type="entry name" value="BC"/>
    <property type="match status" value="1"/>
</dbReference>
<dbReference type="PROSITE" id="PS00867">
    <property type="entry name" value="CPSASE_2"/>
    <property type="match status" value="1"/>
</dbReference>
<dbReference type="InterPro" id="IPR001882">
    <property type="entry name" value="Biotin_BS"/>
</dbReference>
<reference evidence="11" key="2">
    <citation type="submission" date="2020-09" db="EMBL/GenBank/DDBJ databases">
        <authorList>
            <person name="Sun Q."/>
            <person name="Zhou Y."/>
        </authorList>
    </citation>
    <scope>NUCLEOTIDE SEQUENCE</scope>
    <source>
        <strain evidence="11">CGMCC 1.15519</strain>
    </source>
</reference>
<dbReference type="SUPFAM" id="SSF56059">
    <property type="entry name" value="Glutathione synthetase ATP-binding domain-like"/>
    <property type="match status" value="1"/>
</dbReference>
<dbReference type="InterPro" id="IPR005482">
    <property type="entry name" value="Biotin_COase_C"/>
</dbReference>
<sequence length="675" mass="71217">MHKLLIANRGEIARRIIRTAHAMDIATVAVYSDPDAASPHVREAGQSVAIGPAEARPYLDIDAIIAAARRTGADAIHPGYGFLSENADFAKAVRKAGLIFVGPPEAAMRVMALKDSAKSAMKKAGVPITPGYQGTDQSLVRLERAAEGVGFPLLIKAVAGGGGKGMRAVHDPAEFQDALMAAQREGQNSFGNAGVMLEKLIQRPRHVEVQVFADRHGNVVHLFERDCSLQRRHQKVIEEAPAPGLSDRLRHTLGIAAVTAATAIAYEGAGTVEFILDLDAVDANGDPAFYFMEMNTRLQVEHPVTECITGFDLVEWQLRVARDEMLPASQEAIAVTGHAVEARLYAEDPDSGFLPSTGTLTRLDFGTGAAHSGAANKDAEGVRIDTGVETGSTIGLDYDPMIAKVIAWGPNRGIAIDRLVAALGGTIVEGLKSNRAFLARLADHPAFRDGDVDTGFIVRHADALAPASAVPETALLLAALAAVLPETPAAPAASPFARSGFRLNLPEERSFRFWTGDTMYALTVRAAGDHRARAAGSGRFRLAGLETIAEVGARRENGGIVADIGGRIVTGNIVTGPDAVEVRLGGQTYILSRRAPRKDAVTGASDGRIIAPMPGRVLAVDAIAGQAVAAGDRLLVLEAMKMEHRITARAAGTITAVHITEGDQIADGMLLVEIA</sequence>
<dbReference type="Pfam" id="PF00289">
    <property type="entry name" value="Biotin_carb_N"/>
    <property type="match status" value="1"/>
</dbReference>
<dbReference type="SUPFAM" id="SSF51230">
    <property type="entry name" value="Single hybrid motif"/>
    <property type="match status" value="1"/>
</dbReference>
<dbReference type="GO" id="GO:0005524">
    <property type="term" value="F:ATP binding"/>
    <property type="evidence" value="ECO:0007669"/>
    <property type="project" value="UniProtKB-UniRule"/>
</dbReference>
<dbReference type="PROSITE" id="PS50968">
    <property type="entry name" value="BIOTINYL_LIPOYL"/>
    <property type="match status" value="1"/>
</dbReference>
<evidence type="ECO:0000259" key="8">
    <source>
        <dbReference type="PROSITE" id="PS50968"/>
    </source>
</evidence>
<dbReference type="Pfam" id="PF00364">
    <property type="entry name" value="Biotin_lipoyl"/>
    <property type="match status" value="1"/>
</dbReference>
<keyword evidence="5" id="KW-0809">Transit peptide</keyword>
<comment type="cofactor">
    <cofactor evidence="1">
        <name>biotin</name>
        <dbReference type="ChEBI" id="CHEBI:57586"/>
    </cofactor>
</comment>
<dbReference type="InterPro" id="IPR016185">
    <property type="entry name" value="PreATP-grasp_dom_sf"/>
</dbReference>
<dbReference type="Pfam" id="PF02785">
    <property type="entry name" value="Biotin_carb_C"/>
    <property type="match status" value="1"/>
</dbReference>
<dbReference type="SUPFAM" id="SSF51246">
    <property type="entry name" value="Rudiment single hybrid motif"/>
    <property type="match status" value="1"/>
</dbReference>
<keyword evidence="4 7" id="KW-0067">ATP-binding</keyword>
<protein>
    <submittedName>
        <fullName evidence="11">3-methylcrotonyl-CoA carboxylase subunit alpha</fullName>
    </submittedName>
</protein>
<feature type="domain" description="ATP-grasp" evidence="9">
    <location>
        <begin position="118"/>
        <end position="322"/>
    </location>
</feature>
<dbReference type="PROSITE" id="PS50975">
    <property type="entry name" value="ATP_GRASP"/>
    <property type="match status" value="1"/>
</dbReference>
<dbReference type="EMBL" id="BMJM01000001">
    <property type="protein sequence ID" value="GGE00985.1"/>
    <property type="molecule type" value="Genomic_DNA"/>
</dbReference>
<dbReference type="PANTHER" id="PTHR18866:SF33">
    <property type="entry name" value="METHYLCROTONOYL-COA CARBOXYLASE SUBUNIT ALPHA, MITOCHONDRIAL-RELATED"/>
    <property type="match status" value="1"/>
</dbReference>
<dbReference type="Pfam" id="PF21139">
    <property type="entry name" value="BT_MCC_alpha"/>
    <property type="match status" value="1"/>
</dbReference>
<evidence type="ECO:0000256" key="1">
    <source>
        <dbReference type="ARBA" id="ARBA00001953"/>
    </source>
</evidence>
<comment type="caution">
    <text evidence="11">The sequence shown here is derived from an EMBL/GenBank/DDBJ whole genome shotgun (WGS) entry which is preliminary data.</text>
</comment>
<dbReference type="InterPro" id="IPR011764">
    <property type="entry name" value="Biotin_carboxylation_dom"/>
</dbReference>
<dbReference type="CDD" id="cd06850">
    <property type="entry name" value="biotinyl_domain"/>
    <property type="match status" value="1"/>
</dbReference>
<dbReference type="InterPro" id="IPR005479">
    <property type="entry name" value="CPAse_ATP-bd"/>
</dbReference>
<dbReference type="AlphaFoldDB" id="A0A917E3B4"/>
<keyword evidence="3 7" id="KW-0547">Nucleotide-binding</keyword>
<evidence type="ECO:0000259" key="9">
    <source>
        <dbReference type="PROSITE" id="PS50975"/>
    </source>
</evidence>
<dbReference type="Gene3D" id="3.30.1490.20">
    <property type="entry name" value="ATP-grasp fold, A domain"/>
    <property type="match status" value="1"/>
</dbReference>
<dbReference type="GO" id="GO:0016874">
    <property type="term" value="F:ligase activity"/>
    <property type="evidence" value="ECO:0007669"/>
    <property type="project" value="UniProtKB-KW"/>
</dbReference>
<reference evidence="11" key="1">
    <citation type="journal article" date="2014" name="Int. J. Syst. Evol. Microbiol.">
        <title>Complete genome sequence of Corynebacterium casei LMG S-19264T (=DSM 44701T), isolated from a smear-ripened cheese.</title>
        <authorList>
            <consortium name="US DOE Joint Genome Institute (JGI-PGF)"/>
            <person name="Walter F."/>
            <person name="Albersmeier A."/>
            <person name="Kalinowski J."/>
            <person name="Ruckert C."/>
        </authorList>
    </citation>
    <scope>NUCLEOTIDE SEQUENCE</scope>
    <source>
        <strain evidence="11">CGMCC 1.15519</strain>
    </source>
</reference>
<accession>A0A917E3B4</accession>
<dbReference type="InterPro" id="IPR050856">
    <property type="entry name" value="Biotin_carboxylase_complex"/>
</dbReference>
<dbReference type="FunFam" id="2.40.50.100:FF:000003">
    <property type="entry name" value="Acetyl-CoA carboxylase biotin carboxyl carrier protein"/>
    <property type="match status" value="1"/>
</dbReference>
<dbReference type="SUPFAM" id="SSF52440">
    <property type="entry name" value="PreATP-grasp domain"/>
    <property type="match status" value="1"/>
</dbReference>
<evidence type="ECO:0000259" key="10">
    <source>
        <dbReference type="PROSITE" id="PS50979"/>
    </source>
</evidence>
<feature type="domain" description="Biotin carboxylation" evidence="10">
    <location>
        <begin position="1"/>
        <end position="462"/>
    </location>
</feature>
<dbReference type="Gene3D" id="3.30.700.40">
    <property type="match status" value="1"/>
</dbReference>
<keyword evidence="2" id="KW-0436">Ligase</keyword>
<evidence type="ECO:0000256" key="3">
    <source>
        <dbReference type="ARBA" id="ARBA00022741"/>
    </source>
</evidence>
<keyword evidence="12" id="KW-1185">Reference proteome</keyword>
<dbReference type="Gene3D" id="2.40.50.100">
    <property type="match status" value="1"/>
</dbReference>
<dbReference type="InterPro" id="IPR011054">
    <property type="entry name" value="Rudment_hybrid_motif"/>
</dbReference>
<feature type="domain" description="Lipoyl-binding" evidence="8">
    <location>
        <begin position="599"/>
        <end position="675"/>
    </location>
</feature>
<dbReference type="PANTHER" id="PTHR18866">
    <property type="entry name" value="CARBOXYLASE:PYRUVATE/ACETYL-COA/PROPIONYL-COA CARBOXYLASE"/>
    <property type="match status" value="1"/>
</dbReference>